<dbReference type="GO" id="GO:0003677">
    <property type="term" value="F:DNA binding"/>
    <property type="evidence" value="ECO:0007669"/>
    <property type="project" value="InterPro"/>
</dbReference>
<accession>A0AAV0WSK1</accession>
<dbReference type="InterPro" id="IPR007889">
    <property type="entry name" value="HTH_Psq"/>
</dbReference>
<evidence type="ECO:0000256" key="1">
    <source>
        <dbReference type="ARBA" id="ARBA00004123"/>
    </source>
</evidence>
<name>A0AAV0WSK1_9HEMI</name>
<reference evidence="3 4" key="1">
    <citation type="submission" date="2023-01" db="EMBL/GenBank/DDBJ databases">
        <authorList>
            <person name="Whitehead M."/>
        </authorList>
    </citation>
    <scope>NUCLEOTIDE SEQUENCE [LARGE SCALE GENOMIC DNA]</scope>
</reference>
<feature type="domain" description="HTH psq-type" evidence="2">
    <location>
        <begin position="16"/>
        <end position="54"/>
    </location>
</feature>
<dbReference type="Proteomes" id="UP001160148">
    <property type="component" value="Unassembled WGS sequence"/>
</dbReference>
<dbReference type="SUPFAM" id="SSF46689">
    <property type="entry name" value="Homeodomain-like"/>
    <property type="match status" value="1"/>
</dbReference>
<dbReference type="InterPro" id="IPR009057">
    <property type="entry name" value="Homeodomain-like_sf"/>
</dbReference>
<dbReference type="GO" id="GO:0005634">
    <property type="term" value="C:nucleus"/>
    <property type="evidence" value="ECO:0007669"/>
    <property type="project" value="UniProtKB-SubCell"/>
</dbReference>
<sequence length="71" mass="8012">MVRKYLRKSTRANQYTKDDLTLAKNAISSKLLTIKAASLLYNIPCPTLYNHVSGFRGQKSTTFGRPTALDY</sequence>
<proteinExistence type="predicted"/>
<dbReference type="AlphaFoldDB" id="A0AAV0WSK1"/>
<comment type="subcellular location">
    <subcellularLocation>
        <location evidence="1">Nucleus</location>
    </subcellularLocation>
</comment>
<dbReference type="EMBL" id="CARXXK010000002">
    <property type="protein sequence ID" value="CAI6358693.1"/>
    <property type="molecule type" value="Genomic_DNA"/>
</dbReference>
<protein>
    <recommendedName>
        <fullName evidence="2">HTH psq-type domain-containing protein</fullName>
    </recommendedName>
</protein>
<evidence type="ECO:0000313" key="3">
    <source>
        <dbReference type="EMBL" id="CAI6358693.1"/>
    </source>
</evidence>
<keyword evidence="4" id="KW-1185">Reference proteome</keyword>
<evidence type="ECO:0000313" key="4">
    <source>
        <dbReference type="Proteomes" id="UP001160148"/>
    </source>
</evidence>
<dbReference type="Pfam" id="PF05225">
    <property type="entry name" value="HTH_psq"/>
    <property type="match status" value="1"/>
</dbReference>
<comment type="caution">
    <text evidence="3">The sequence shown here is derived from an EMBL/GenBank/DDBJ whole genome shotgun (WGS) entry which is preliminary data.</text>
</comment>
<organism evidence="3 4">
    <name type="scientific">Macrosiphum euphorbiae</name>
    <name type="common">potato aphid</name>
    <dbReference type="NCBI Taxonomy" id="13131"/>
    <lineage>
        <taxon>Eukaryota</taxon>
        <taxon>Metazoa</taxon>
        <taxon>Ecdysozoa</taxon>
        <taxon>Arthropoda</taxon>
        <taxon>Hexapoda</taxon>
        <taxon>Insecta</taxon>
        <taxon>Pterygota</taxon>
        <taxon>Neoptera</taxon>
        <taxon>Paraneoptera</taxon>
        <taxon>Hemiptera</taxon>
        <taxon>Sternorrhyncha</taxon>
        <taxon>Aphidomorpha</taxon>
        <taxon>Aphidoidea</taxon>
        <taxon>Aphididae</taxon>
        <taxon>Macrosiphini</taxon>
        <taxon>Macrosiphum</taxon>
    </lineage>
</organism>
<dbReference type="Gene3D" id="1.10.10.60">
    <property type="entry name" value="Homeodomain-like"/>
    <property type="match status" value="1"/>
</dbReference>
<evidence type="ECO:0000259" key="2">
    <source>
        <dbReference type="Pfam" id="PF05225"/>
    </source>
</evidence>
<gene>
    <name evidence="3" type="ORF">MEUPH1_LOCUS14186</name>
</gene>